<feature type="binding site" evidence="6">
    <location>
        <begin position="8"/>
        <end position="12"/>
    </location>
    <ligand>
        <name>ATP</name>
        <dbReference type="ChEBI" id="CHEBI:30616"/>
    </ligand>
</feature>
<dbReference type="OrthoDB" id="2015992at2759"/>
<evidence type="ECO:0000256" key="5">
    <source>
        <dbReference type="ARBA" id="ARBA00038966"/>
    </source>
</evidence>
<keyword evidence="2 6" id="KW-0547">Nucleotide-binding</keyword>
<evidence type="ECO:0000256" key="6">
    <source>
        <dbReference type="PIRSR" id="PIRSR006806-1"/>
    </source>
</evidence>
<keyword evidence="7" id="KW-0479">Metal-binding</keyword>
<keyword evidence="7" id="KW-0460">Magnesium</keyword>
<dbReference type="GO" id="GO:0005739">
    <property type="term" value="C:mitochondrion"/>
    <property type="evidence" value="ECO:0007669"/>
    <property type="project" value="TreeGrafter"/>
</dbReference>
<dbReference type="Proteomes" id="UP000245119">
    <property type="component" value="Linkage Group LG13"/>
</dbReference>
<dbReference type="GO" id="GO:0035999">
    <property type="term" value="P:tetrahydrofolate interconversion"/>
    <property type="evidence" value="ECO:0007669"/>
    <property type="project" value="TreeGrafter"/>
</dbReference>
<accession>A0A2T7NFU6</accession>
<dbReference type="STRING" id="400727.A0A2T7NFU6"/>
<dbReference type="GO" id="GO:0046872">
    <property type="term" value="F:metal ion binding"/>
    <property type="evidence" value="ECO:0007669"/>
    <property type="project" value="UniProtKB-KW"/>
</dbReference>
<comment type="caution">
    <text evidence="9">The sequence shown here is derived from an EMBL/GenBank/DDBJ whole genome shotgun (WGS) entry which is preliminary data.</text>
</comment>
<dbReference type="PIRSF" id="PIRSF006806">
    <property type="entry name" value="FTHF_cligase"/>
    <property type="match status" value="1"/>
</dbReference>
<organism evidence="9 10">
    <name type="scientific">Pomacea canaliculata</name>
    <name type="common">Golden apple snail</name>
    <dbReference type="NCBI Taxonomy" id="400727"/>
    <lineage>
        <taxon>Eukaryota</taxon>
        <taxon>Metazoa</taxon>
        <taxon>Spiralia</taxon>
        <taxon>Lophotrochozoa</taxon>
        <taxon>Mollusca</taxon>
        <taxon>Gastropoda</taxon>
        <taxon>Caenogastropoda</taxon>
        <taxon>Architaenioglossa</taxon>
        <taxon>Ampullarioidea</taxon>
        <taxon>Ampullariidae</taxon>
        <taxon>Pomacea</taxon>
    </lineage>
</organism>
<dbReference type="Gene3D" id="3.40.50.10420">
    <property type="entry name" value="NagB/RpiA/CoA transferase-like"/>
    <property type="match status" value="1"/>
</dbReference>
<sequence>MATLRQAKATLRQEMKQKLANITKEEKDRQSDIVIKKVLQSPIFASSQRLSLFLNMPDEINTFPILQAAMAAKKACFIPHYQGPVMKMVHLVSLEDYYNLPLTKWNIKQPADNDLRPDAVDTGGLDLILMPGLAFSRQGARLGRGKGYYDSYLRRCHDSGVTPRTMALSFREQLVDHVPTGEHDFLVQEVVWATEEM</sequence>
<dbReference type="InterPro" id="IPR002698">
    <property type="entry name" value="FTHF_cligase"/>
</dbReference>
<feature type="coiled-coil region" evidence="8">
    <location>
        <begin position="1"/>
        <end position="28"/>
    </location>
</feature>
<evidence type="ECO:0000256" key="8">
    <source>
        <dbReference type="SAM" id="Coils"/>
    </source>
</evidence>
<dbReference type="GO" id="GO:0030272">
    <property type="term" value="F:5-formyltetrahydrofolate cyclo-ligase activity"/>
    <property type="evidence" value="ECO:0007669"/>
    <property type="project" value="UniProtKB-EC"/>
</dbReference>
<evidence type="ECO:0000256" key="4">
    <source>
        <dbReference type="ARBA" id="ARBA00036539"/>
    </source>
</evidence>
<dbReference type="EC" id="6.3.3.2" evidence="5 7"/>
<keyword evidence="10" id="KW-1185">Reference proteome</keyword>
<comment type="catalytic activity">
    <reaction evidence="4 7">
        <text>(6S)-5-formyl-5,6,7,8-tetrahydrofolate + ATP = (6R)-5,10-methenyltetrahydrofolate + ADP + phosphate</text>
        <dbReference type="Rhea" id="RHEA:10488"/>
        <dbReference type="ChEBI" id="CHEBI:30616"/>
        <dbReference type="ChEBI" id="CHEBI:43474"/>
        <dbReference type="ChEBI" id="CHEBI:57455"/>
        <dbReference type="ChEBI" id="CHEBI:57457"/>
        <dbReference type="ChEBI" id="CHEBI:456216"/>
        <dbReference type="EC" id="6.3.3.2"/>
    </reaction>
</comment>
<dbReference type="Pfam" id="PF01812">
    <property type="entry name" value="5-FTHF_cyc-lig"/>
    <property type="match status" value="1"/>
</dbReference>
<keyword evidence="3 6" id="KW-0067">ATP-binding</keyword>
<feature type="binding site" evidence="6">
    <location>
        <position position="54"/>
    </location>
    <ligand>
        <name>substrate</name>
    </ligand>
</feature>
<dbReference type="SUPFAM" id="SSF100950">
    <property type="entry name" value="NagB/RpiA/CoA transferase-like"/>
    <property type="match status" value="1"/>
</dbReference>
<dbReference type="PANTHER" id="PTHR23407:SF1">
    <property type="entry name" value="5-FORMYLTETRAHYDROFOLATE CYCLO-LIGASE"/>
    <property type="match status" value="1"/>
</dbReference>
<dbReference type="InterPro" id="IPR037171">
    <property type="entry name" value="NagB/RpiA_transferase-like"/>
</dbReference>
<dbReference type="PANTHER" id="PTHR23407">
    <property type="entry name" value="ATPASE INHIBITOR/5-FORMYLTETRAHYDROFOLATE CYCLO-LIGASE"/>
    <property type="match status" value="1"/>
</dbReference>
<evidence type="ECO:0000256" key="2">
    <source>
        <dbReference type="ARBA" id="ARBA00022741"/>
    </source>
</evidence>
<name>A0A2T7NFU6_POMCA</name>
<evidence type="ECO:0000256" key="1">
    <source>
        <dbReference type="ARBA" id="ARBA00010638"/>
    </source>
</evidence>
<evidence type="ECO:0000256" key="3">
    <source>
        <dbReference type="ARBA" id="ARBA00022840"/>
    </source>
</evidence>
<dbReference type="GO" id="GO:0009396">
    <property type="term" value="P:folic acid-containing compound biosynthetic process"/>
    <property type="evidence" value="ECO:0007669"/>
    <property type="project" value="TreeGrafter"/>
</dbReference>
<dbReference type="OMA" id="STIYPCQ"/>
<dbReference type="GO" id="GO:0005524">
    <property type="term" value="F:ATP binding"/>
    <property type="evidence" value="ECO:0007669"/>
    <property type="project" value="UniProtKB-KW"/>
</dbReference>
<protein>
    <recommendedName>
        <fullName evidence="5 7">5-formyltetrahydrofolate cyclo-ligase</fullName>
        <ecNumber evidence="5 7">6.3.3.2</ecNumber>
    </recommendedName>
</protein>
<dbReference type="InterPro" id="IPR024185">
    <property type="entry name" value="FTHF_cligase-like_sf"/>
</dbReference>
<keyword evidence="8" id="KW-0175">Coiled coil</keyword>
<dbReference type="AlphaFoldDB" id="A0A2T7NFU6"/>
<dbReference type="EMBL" id="PZQS01000013">
    <property type="protein sequence ID" value="PVD20002.1"/>
    <property type="molecule type" value="Genomic_DNA"/>
</dbReference>
<feature type="binding site" evidence="6">
    <location>
        <position position="59"/>
    </location>
    <ligand>
        <name>substrate</name>
    </ligand>
</feature>
<comment type="similarity">
    <text evidence="1 7">Belongs to the 5-formyltetrahydrofolate cyclo-ligase family.</text>
</comment>
<dbReference type="FunFam" id="3.40.50.10420:FF:000007">
    <property type="entry name" value="5-formyltetrahydrofolate cyclo-ligase"/>
    <property type="match status" value="1"/>
</dbReference>
<reference evidence="9 10" key="1">
    <citation type="submission" date="2018-04" db="EMBL/GenBank/DDBJ databases">
        <title>The genome of golden apple snail Pomacea canaliculata provides insight into stress tolerance and invasive adaptation.</title>
        <authorList>
            <person name="Liu C."/>
            <person name="Liu B."/>
            <person name="Ren Y."/>
            <person name="Zhang Y."/>
            <person name="Wang H."/>
            <person name="Li S."/>
            <person name="Jiang F."/>
            <person name="Yin L."/>
            <person name="Zhang G."/>
            <person name="Qian W."/>
            <person name="Fan W."/>
        </authorList>
    </citation>
    <scope>NUCLEOTIDE SEQUENCE [LARGE SCALE GENOMIC DNA]</scope>
    <source>
        <strain evidence="9">SZHN2017</strain>
        <tissue evidence="9">Muscle</tissue>
    </source>
</reference>
<feature type="binding site" evidence="6">
    <location>
        <begin position="141"/>
        <end position="149"/>
    </location>
    <ligand>
        <name>ATP</name>
        <dbReference type="ChEBI" id="CHEBI:30616"/>
    </ligand>
</feature>
<evidence type="ECO:0000313" key="9">
    <source>
        <dbReference type="EMBL" id="PVD20002.1"/>
    </source>
</evidence>
<dbReference type="NCBIfam" id="TIGR02727">
    <property type="entry name" value="MTHFS_bact"/>
    <property type="match status" value="1"/>
</dbReference>
<gene>
    <name evidence="9" type="ORF">C0Q70_20496</name>
</gene>
<proteinExistence type="inferred from homology"/>
<comment type="cofactor">
    <cofactor evidence="7">
        <name>Mg(2+)</name>
        <dbReference type="ChEBI" id="CHEBI:18420"/>
    </cofactor>
</comment>
<evidence type="ECO:0000313" key="10">
    <source>
        <dbReference type="Proteomes" id="UP000245119"/>
    </source>
</evidence>
<evidence type="ECO:0000256" key="7">
    <source>
        <dbReference type="RuleBase" id="RU361279"/>
    </source>
</evidence>